<evidence type="ECO:0000256" key="1">
    <source>
        <dbReference type="SAM" id="SignalP"/>
    </source>
</evidence>
<keyword evidence="1" id="KW-0732">Signal</keyword>
<dbReference type="OrthoDB" id="2150257at2759"/>
<comment type="caution">
    <text evidence="2">The sequence shown here is derived from an EMBL/GenBank/DDBJ whole genome shotgun (WGS) entry which is preliminary data.</text>
</comment>
<dbReference type="Gene3D" id="3.40.190.10">
    <property type="entry name" value="Periplasmic binding protein-like II"/>
    <property type="match status" value="2"/>
</dbReference>
<proteinExistence type="predicted"/>
<gene>
    <name evidence="2" type="ORF">BCR32DRAFT_265919</name>
</gene>
<reference evidence="2 3" key="2">
    <citation type="submission" date="2016-08" db="EMBL/GenBank/DDBJ databases">
        <title>Pervasive Adenine N6-methylation of Active Genes in Fungi.</title>
        <authorList>
            <consortium name="DOE Joint Genome Institute"/>
            <person name="Mondo S.J."/>
            <person name="Dannebaum R.O."/>
            <person name="Kuo R.C."/>
            <person name="Labutti K."/>
            <person name="Haridas S."/>
            <person name="Kuo A."/>
            <person name="Salamov A."/>
            <person name="Ahrendt S.R."/>
            <person name="Lipzen A."/>
            <person name="Sullivan W."/>
            <person name="Andreopoulos W.B."/>
            <person name="Clum A."/>
            <person name="Lindquist E."/>
            <person name="Daum C."/>
            <person name="Ramamoorthy G.K."/>
            <person name="Gryganskyi A."/>
            <person name="Culley D."/>
            <person name="Magnuson J.K."/>
            <person name="James T.Y."/>
            <person name="O'Malley M.A."/>
            <person name="Stajich J.E."/>
            <person name="Spatafora J.W."/>
            <person name="Visel A."/>
            <person name="Grigoriev I.V."/>
        </authorList>
    </citation>
    <scope>NUCLEOTIDE SEQUENCE [LARGE SCALE GENOMIC DNA]</scope>
    <source>
        <strain evidence="2 3">S4</strain>
    </source>
</reference>
<dbReference type="Proteomes" id="UP000193944">
    <property type="component" value="Unassembled WGS sequence"/>
</dbReference>
<dbReference type="EMBL" id="MCFG01000041">
    <property type="protein sequence ID" value="ORX85085.1"/>
    <property type="molecule type" value="Genomic_DNA"/>
</dbReference>
<name>A0A1Y1XH72_9FUNG</name>
<protein>
    <recommendedName>
        <fullName evidence="4">Periplasmic binding protein-like II</fullName>
    </recommendedName>
</protein>
<evidence type="ECO:0000313" key="2">
    <source>
        <dbReference type="EMBL" id="ORX85085.1"/>
    </source>
</evidence>
<feature type="signal peptide" evidence="1">
    <location>
        <begin position="1"/>
        <end position="20"/>
    </location>
</feature>
<evidence type="ECO:0000313" key="3">
    <source>
        <dbReference type="Proteomes" id="UP000193944"/>
    </source>
</evidence>
<keyword evidence="3" id="KW-1185">Reference proteome</keyword>
<accession>A0A1Y1XH72</accession>
<dbReference type="AlphaFoldDB" id="A0A1Y1XH72"/>
<evidence type="ECO:0008006" key="4">
    <source>
        <dbReference type="Google" id="ProtNLM"/>
    </source>
</evidence>
<dbReference type="SUPFAM" id="SSF53850">
    <property type="entry name" value="Periplasmic binding protein-like II"/>
    <property type="match status" value="1"/>
</dbReference>
<feature type="chain" id="PRO_5013141460" description="Periplasmic binding protein-like II" evidence="1">
    <location>
        <begin position="21"/>
        <end position="244"/>
    </location>
</feature>
<organism evidence="2 3">
    <name type="scientific">Anaeromyces robustus</name>
    <dbReference type="NCBI Taxonomy" id="1754192"/>
    <lineage>
        <taxon>Eukaryota</taxon>
        <taxon>Fungi</taxon>
        <taxon>Fungi incertae sedis</taxon>
        <taxon>Chytridiomycota</taxon>
        <taxon>Chytridiomycota incertae sedis</taxon>
        <taxon>Neocallimastigomycetes</taxon>
        <taxon>Neocallimastigales</taxon>
        <taxon>Neocallimastigaceae</taxon>
        <taxon>Anaeromyces</taxon>
    </lineage>
</organism>
<sequence length="244" mass="28433">MFNYYIILIIILICIDIGKSVDINTIIFSESGAYYVFPDIVNDFNKYSKINNLNININLSSITRTNFTHSAEDYESLLDYLFIKKSNKYDLVLYDSIHKTRFGPHLLNLKDRLSHEHVEMYMEGIANQTCIYNNKLIGMPIIVDVNVLYYNQDYLKQYNQSVPRIWDDLIKVGRYILDEEKKINNTNLIGYNGLFVDNEVVCSTYEFLYSFRNSINSPFPEMTSQEAVNALEKIKKIKNTISSG</sequence>
<reference evidence="2 3" key="1">
    <citation type="submission" date="2016-08" db="EMBL/GenBank/DDBJ databases">
        <title>A Parts List for Fungal Cellulosomes Revealed by Comparative Genomics.</title>
        <authorList>
            <consortium name="DOE Joint Genome Institute"/>
            <person name="Haitjema C.H."/>
            <person name="Gilmore S.P."/>
            <person name="Henske J.K."/>
            <person name="Solomon K.V."/>
            <person name="De Groot R."/>
            <person name="Kuo A."/>
            <person name="Mondo S.J."/>
            <person name="Salamov A.A."/>
            <person name="Labutti K."/>
            <person name="Zhao Z."/>
            <person name="Chiniquy J."/>
            <person name="Barry K."/>
            <person name="Brewer H.M."/>
            <person name="Purvine S.O."/>
            <person name="Wright A.T."/>
            <person name="Boxma B."/>
            <person name="Van Alen T."/>
            <person name="Hackstein J.H."/>
            <person name="Baker S.E."/>
            <person name="Grigoriev I.V."/>
            <person name="O'Malley M.A."/>
        </authorList>
    </citation>
    <scope>NUCLEOTIDE SEQUENCE [LARGE SCALE GENOMIC DNA]</scope>
    <source>
        <strain evidence="2 3">S4</strain>
    </source>
</reference>